<dbReference type="InterPro" id="IPR036188">
    <property type="entry name" value="FAD/NAD-bd_sf"/>
</dbReference>
<reference evidence="9 10" key="1">
    <citation type="submission" date="2016-07" db="EMBL/GenBank/DDBJ databases">
        <title>Pervasive Adenine N6-methylation of Active Genes in Fungi.</title>
        <authorList>
            <consortium name="DOE Joint Genome Institute"/>
            <person name="Mondo S.J."/>
            <person name="Dannebaum R.O."/>
            <person name="Kuo R.C."/>
            <person name="Labutti K."/>
            <person name="Haridas S."/>
            <person name="Kuo A."/>
            <person name="Salamov A."/>
            <person name="Ahrendt S.R."/>
            <person name="Lipzen A."/>
            <person name="Sullivan W."/>
            <person name="Andreopoulos W.B."/>
            <person name="Clum A."/>
            <person name="Lindquist E."/>
            <person name="Daum C."/>
            <person name="Ramamoorthy G.K."/>
            <person name="Gryganskyi A."/>
            <person name="Culley D."/>
            <person name="Magnuson J.K."/>
            <person name="James T.Y."/>
            <person name="O'Malley M.A."/>
            <person name="Stajich J.E."/>
            <person name="Spatafora J.W."/>
            <person name="Visel A."/>
            <person name="Grigoriev I.V."/>
        </authorList>
    </citation>
    <scope>NUCLEOTIDE SEQUENCE [LARGE SCALE GENOMIC DNA]</scope>
    <source>
        <strain evidence="9 10">NRRL 3116</strain>
    </source>
</reference>
<dbReference type="GO" id="GO:0071949">
    <property type="term" value="F:FAD binding"/>
    <property type="evidence" value="ECO:0007669"/>
    <property type="project" value="InterPro"/>
</dbReference>
<keyword evidence="6" id="KW-0175">Coiled coil</keyword>
<dbReference type="PRINTS" id="PR00420">
    <property type="entry name" value="RNGMNOXGNASE"/>
</dbReference>
<sequence>MSIMSGTSSQQSHQQPPQRAYPSVIIVGAGLGGLMLGALLEQINIPYHIFERAAEVRPLGSAMTLGPNLMPIFEQLGLVEEIRKFSLPCLGLDVYNESMKHLGTIDLKSHKALAGHEHLLFARPLLYELMRKQVPASKITMGKKVLRTEEKEDRVVIHCSDNTTYEADILIGADGAYSGVRQSLYKQMDAQGILPKVDLENFSIGYVTMVGVANPQDPEKFPQLKDSVSHFTSVMGEGSKNWTIVNVPNNQICWAMSVQLGDSKLKGQQFRNSEWGPEANESMIKEFQDFPTPWGGKMGDIIEATPKHLISKVFLEEKVFKTWYHGRIALLGDAAHKMLPSAGQGAVNAMQDAIVMANCLYNMSNCSVASIRAAFEDYYSQRYHRANEQFERSKSLGKVMLGQTWSDRVVRHAIFNYTPDWVVQRGFAKSFEYRPQAAWLPLAENKGTGKVLPQECKRWEINDKEKQVEQAQQQARQQVQQV</sequence>
<keyword evidence="3" id="KW-0274">FAD</keyword>
<evidence type="ECO:0000259" key="8">
    <source>
        <dbReference type="Pfam" id="PF01494"/>
    </source>
</evidence>
<keyword evidence="5" id="KW-0503">Monooxygenase</keyword>
<comment type="caution">
    <text evidence="9">The sequence shown here is derived from an EMBL/GenBank/DDBJ whole genome shotgun (WGS) entry which is preliminary data.</text>
</comment>
<feature type="domain" description="FAD-binding" evidence="8">
    <location>
        <begin position="23"/>
        <end position="192"/>
    </location>
</feature>
<name>A0A1Y2GXT6_9FUNG</name>
<dbReference type="EMBL" id="MCFF01000006">
    <property type="protein sequence ID" value="ORZ26624.1"/>
    <property type="molecule type" value="Genomic_DNA"/>
</dbReference>
<keyword evidence="7" id="KW-0812">Transmembrane</keyword>
<organism evidence="9 10">
    <name type="scientific">Lobosporangium transversale</name>
    <dbReference type="NCBI Taxonomy" id="64571"/>
    <lineage>
        <taxon>Eukaryota</taxon>
        <taxon>Fungi</taxon>
        <taxon>Fungi incertae sedis</taxon>
        <taxon>Mucoromycota</taxon>
        <taxon>Mortierellomycotina</taxon>
        <taxon>Mortierellomycetes</taxon>
        <taxon>Mortierellales</taxon>
        <taxon>Mortierellaceae</taxon>
        <taxon>Lobosporangium</taxon>
    </lineage>
</organism>
<dbReference type="AlphaFoldDB" id="A0A1Y2GXT6"/>
<evidence type="ECO:0000313" key="9">
    <source>
        <dbReference type="EMBL" id="ORZ26624.1"/>
    </source>
</evidence>
<dbReference type="InParanoid" id="A0A1Y2GXT6"/>
<dbReference type="SUPFAM" id="SSF51905">
    <property type="entry name" value="FAD/NAD(P)-binding domain"/>
    <property type="match status" value="1"/>
</dbReference>
<keyword evidence="4" id="KW-0560">Oxidoreductase</keyword>
<keyword evidence="7" id="KW-0472">Membrane</keyword>
<evidence type="ECO:0000256" key="4">
    <source>
        <dbReference type="ARBA" id="ARBA00023002"/>
    </source>
</evidence>
<evidence type="ECO:0000256" key="5">
    <source>
        <dbReference type="ARBA" id="ARBA00023033"/>
    </source>
</evidence>
<keyword evidence="2" id="KW-0285">Flavoprotein</keyword>
<comment type="similarity">
    <text evidence="1">Belongs to the paxM FAD-dependent monooxygenase family.</text>
</comment>
<evidence type="ECO:0000313" key="10">
    <source>
        <dbReference type="Proteomes" id="UP000193648"/>
    </source>
</evidence>
<keyword evidence="10" id="KW-1185">Reference proteome</keyword>
<evidence type="ECO:0000256" key="7">
    <source>
        <dbReference type="SAM" id="Phobius"/>
    </source>
</evidence>
<dbReference type="Gene3D" id="3.50.50.60">
    <property type="entry name" value="FAD/NAD(P)-binding domain"/>
    <property type="match status" value="1"/>
</dbReference>
<gene>
    <name evidence="9" type="ORF">BCR41DRAFT_347650</name>
</gene>
<dbReference type="InterPro" id="IPR002938">
    <property type="entry name" value="FAD-bd"/>
</dbReference>
<dbReference type="GeneID" id="33564982"/>
<dbReference type="Proteomes" id="UP000193648">
    <property type="component" value="Unassembled WGS sequence"/>
</dbReference>
<proteinExistence type="inferred from homology"/>
<keyword evidence="7" id="KW-1133">Transmembrane helix</keyword>
<evidence type="ECO:0000256" key="6">
    <source>
        <dbReference type="SAM" id="Coils"/>
    </source>
</evidence>
<dbReference type="GO" id="GO:0004497">
    <property type="term" value="F:monooxygenase activity"/>
    <property type="evidence" value="ECO:0007669"/>
    <property type="project" value="UniProtKB-KW"/>
</dbReference>
<dbReference type="OrthoDB" id="655030at2759"/>
<evidence type="ECO:0000256" key="1">
    <source>
        <dbReference type="ARBA" id="ARBA00007992"/>
    </source>
</evidence>
<dbReference type="Pfam" id="PF01494">
    <property type="entry name" value="FAD_binding_3"/>
    <property type="match status" value="2"/>
</dbReference>
<protein>
    <recommendedName>
        <fullName evidence="8">FAD-binding domain-containing protein</fullName>
    </recommendedName>
</protein>
<feature type="transmembrane region" description="Helical" evidence="7">
    <location>
        <begin position="20"/>
        <end position="40"/>
    </location>
</feature>
<evidence type="ECO:0000256" key="2">
    <source>
        <dbReference type="ARBA" id="ARBA00022630"/>
    </source>
</evidence>
<dbReference type="PANTHER" id="PTHR13789:SF309">
    <property type="entry name" value="PUTATIVE (AFU_ORTHOLOGUE AFUA_6G14510)-RELATED"/>
    <property type="match status" value="1"/>
</dbReference>
<accession>A0A1Y2GXT6</accession>
<dbReference type="RefSeq" id="XP_021884387.1">
    <property type="nucleotide sequence ID" value="XM_022023138.1"/>
</dbReference>
<dbReference type="PANTHER" id="PTHR13789">
    <property type="entry name" value="MONOOXYGENASE"/>
    <property type="match status" value="1"/>
</dbReference>
<feature type="coiled-coil region" evidence="6">
    <location>
        <begin position="454"/>
        <end position="481"/>
    </location>
</feature>
<evidence type="ECO:0000256" key="3">
    <source>
        <dbReference type="ARBA" id="ARBA00022827"/>
    </source>
</evidence>
<dbReference type="InterPro" id="IPR050493">
    <property type="entry name" value="FAD-dep_Monooxygenase_BioMet"/>
</dbReference>
<feature type="domain" description="FAD-binding" evidence="8">
    <location>
        <begin position="310"/>
        <end position="363"/>
    </location>
</feature>